<organism evidence="2 3">
    <name type="scientific">Carnegiea gigantea</name>
    <dbReference type="NCBI Taxonomy" id="171969"/>
    <lineage>
        <taxon>Eukaryota</taxon>
        <taxon>Viridiplantae</taxon>
        <taxon>Streptophyta</taxon>
        <taxon>Embryophyta</taxon>
        <taxon>Tracheophyta</taxon>
        <taxon>Spermatophyta</taxon>
        <taxon>Magnoliopsida</taxon>
        <taxon>eudicotyledons</taxon>
        <taxon>Gunneridae</taxon>
        <taxon>Pentapetalae</taxon>
        <taxon>Caryophyllales</taxon>
        <taxon>Cactineae</taxon>
        <taxon>Cactaceae</taxon>
        <taxon>Cactoideae</taxon>
        <taxon>Echinocereeae</taxon>
        <taxon>Carnegiea</taxon>
    </lineage>
</organism>
<protein>
    <submittedName>
        <fullName evidence="2">Uncharacterized protein</fullName>
    </submittedName>
</protein>
<keyword evidence="3" id="KW-1185">Reference proteome</keyword>
<comment type="caution">
    <text evidence="2">The sequence shown here is derived from an EMBL/GenBank/DDBJ whole genome shotgun (WGS) entry which is preliminary data.</text>
</comment>
<evidence type="ECO:0000313" key="2">
    <source>
        <dbReference type="EMBL" id="KAJ8429018.1"/>
    </source>
</evidence>
<dbReference type="Proteomes" id="UP001153076">
    <property type="component" value="Unassembled WGS sequence"/>
</dbReference>
<dbReference type="EMBL" id="JAKOGI010000946">
    <property type="protein sequence ID" value="KAJ8429018.1"/>
    <property type="molecule type" value="Genomic_DNA"/>
</dbReference>
<name>A0A9Q1JQ95_9CARY</name>
<feature type="region of interest" description="Disordered" evidence="1">
    <location>
        <begin position="94"/>
        <end position="129"/>
    </location>
</feature>
<accession>A0A9Q1JQ95</accession>
<feature type="compositionally biased region" description="Basic and acidic residues" evidence="1">
    <location>
        <begin position="105"/>
        <end position="124"/>
    </location>
</feature>
<sequence>MLKEITRSDLLEQKIWYSLKYDKQMLMALEGDMDMRAMSFMIRYWVAKVMTNKSDGKSRCIGGGGAEAGVQMSQTRLRLGEEIINILDEAEISVTSNDAGEEDTTDKGGDEGRSGEESAERNEGNDIVWPRSGLQAGNYYQKLSIWKKFKS</sequence>
<evidence type="ECO:0000313" key="3">
    <source>
        <dbReference type="Proteomes" id="UP001153076"/>
    </source>
</evidence>
<reference evidence="2" key="1">
    <citation type="submission" date="2022-04" db="EMBL/GenBank/DDBJ databases">
        <title>Carnegiea gigantea Genome sequencing and assembly v2.</title>
        <authorList>
            <person name="Copetti D."/>
            <person name="Sanderson M.J."/>
            <person name="Burquez A."/>
            <person name="Wojciechowski M.F."/>
        </authorList>
    </citation>
    <scope>NUCLEOTIDE SEQUENCE</scope>
    <source>
        <strain evidence="2">SGP5-SGP5p</strain>
        <tissue evidence="2">Aerial part</tissue>
    </source>
</reference>
<proteinExistence type="predicted"/>
<evidence type="ECO:0000256" key="1">
    <source>
        <dbReference type="SAM" id="MobiDB-lite"/>
    </source>
</evidence>
<gene>
    <name evidence="2" type="ORF">Cgig2_014997</name>
</gene>
<dbReference type="AlphaFoldDB" id="A0A9Q1JQ95"/>